<evidence type="ECO:0000313" key="10">
    <source>
        <dbReference type="EMBL" id="SFL71926.1"/>
    </source>
</evidence>
<feature type="binding site" evidence="8">
    <location>
        <position position="120"/>
    </location>
    <ligand>
        <name>Mg(2+)</name>
        <dbReference type="ChEBI" id="CHEBI:18420"/>
    </ligand>
</feature>
<feature type="domain" description="PIN" evidence="9">
    <location>
        <begin position="9"/>
        <end position="138"/>
    </location>
</feature>
<reference evidence="11" key="1">
    <citation type="submission" date="2016-10" db="EMBL/GenBank/DDBJ databases">
        <authorList>
            <person name="Varghese N."/>
            <person name="Submissions S."/>
        </authorList>
    </citation>
    <scope>NUCLEOTIDE SEQUENCE [LARGE SCALE GENOMIC DNA]</scope>
    <source>
        <strain evidence="11">BL36</strain>
    </source>
</reference>
<name>A0A1I4K0N3_9HYPH</name>
<evidence type="ECO:0000259" key="9">
    <source>
        <dbReference type="Pfam" id="PF01850"/>
    </source>
</evidence>
<dbReference type="PANTHER" id="PTHR33653:SF1">
    <property type="entry name" value="RIBONUCLEASE VAPC2"/>
    <property type="match status" value="1"/>
</dbReference>
<proteinExistence type="inferred from homology"/>
<evidence type="ECO:0000256" key="5">
    <source>
        <dbReference type="ARBA" id="ARBA00022801"/>
    </source>
</evidence>
<dbReference type="EC" id="3.1.-.-" evidence="8"/>
<dbReference type="GO" id="GO:0016787">
    <property type="term" value="F:hydrolase activity"/>
    <property type="evidence" value="ECO:0007669"/>
    <property type="project" value="UniProtKB-KW"/>
</dbReference>
<dbReference type="Gene3D" id="3.40.50.1010">
    <property type="entry name" value="5'-nuclease"/>
    <property type="match status" value="1"/>
</dbReference>
<accession>A0A1I4K0N3</accession>
<gene>
    <name evidence="8" type="primary">vapC</name>
    <name evidence="10" type="ORF">SAMN05192568_100967</name>
</gene>
<keyword evidence="4 8" id="KW-0479">Metal-binding</keyword>
<evidence type="ECO:0000256" key="1">
    <source>
        <dbReference type="ARBA" id="ARBA00001946"/>
    </source>
</evidence>
<comment type="similarity">
    <text evidence="7 8">Belongs to the PINc/VapC protein family.</text>
</comment>
<dbReference type="HAMAP" id="MF_00265">
    <property type="entry name" value="VapC_Nob1"/>
    <property type="match status" value="1"/>
</dbReference>
<comment type="function">
    <text evidence="8">Toxic component of a toxin-antitoxin (TA) system. An RNase.</text>
</comment>
<keyword evidence="11" id="KW-1185">Reference proteome</keyword>
<keyword evidence="8" id="KW-0800">Toxin</keyword>
<dbReference type="RefSeq" id="WP_092040097.1">
    <property type="nucleotide sequence ID" value="NZ_FOTK01000009.1"/>
</dbReference>
<evidence type="ECO:0000256" key="3">
    <source>
        <dbReference type="ARBA" id="ARBA00022722"/>
    </source>
</evidence>
<feature type="binding site" evidence="8">
    <location>
        <position position="11"/>
    </location>
    <ligand>
        <name>Mg(2+)</name>
        <dbReference type="ChEBI" id="CHEBI:18420"/>
    </ligand>
</feature>
<evidence type="ECO:0000256" key="7">
    <source>
        <dbReference type="ARBA" id="ARBA00038093"/>
    </source>
</evidence>
<organism evidence="10 11">
    <name type="scientific">Methylobacterium pseudosasicola</name>
    <dbReference type="NCBI Taxonomy" id="582667"/>
    <lineage>
        <taxon>Bacteria</taxon>
        <taxon>Pseudomonadati</taxon>
        <taxon>Pseudomonadota</taxon>
        <taxon>Alphaproteobacteria</taxon>
        <taxon>Hyphomicrobiales</taxon>
        <taxon>Methylobacteriaceae</taxon>
        <taxon>Methylobacterium</taxon>
    </lineage>
</organism>
<dbReference type="InterPro" id="IPR022907">
    <property type="entry name" value="VapC_family"/>
</dbReference>
<dbReference type="OrthoDB" id="7188375at2"/>
<dbReference type="GO" id="GO:0000287">
    <property type="term" value="F:magnesium ion binding"/>
    <property type="evidence" value="ECO:0007669"/>
    <property type="project" value="UniProtKB-UniRule"/>
</dbReference>
<sequence>MAEPPAAWIVDTNVISRPQATKDDPDPPVSRWIRRNAHLIRISAVTIAEVRRGLALEAVRIERLKDVRARRRDQAVLDIKVAWYKQLRTRFADRVVAIDADVAERWADVSVRFPSLRDGDKAIVATALVHRYGIATRNLSDFKASQVPLVNPFDPATWWDADSAPTTAPEGD</sequence>
<dbReference type="EMBL" id="FOTK01000009">
    <property type="protein sequence ID" value="SFL71926.1"/>
    <property type="molecule type" value="Genomic_DNA"/>
</dbReference>
<evidence type="ECO:0000256" key="4">
    <source>
        <dbReference type="ARBA" id="ARBA00022723"/>
    </source>
</evidence>
<evidence type="ECO:0000256" key="8">
    <source>
        <dbReference type="HAMAP-Rule" id="MF_00265"/>
    </source>
</evidence>
<keyword evidence="5 8" id="KW-0378">Hydrolase</keyword>
<dbReference type="InterPro" id="IPR002716">
    <property type="entry name" value="PIN_dom"/>
</dbReference>
<dbReference type="PANTHER" id="PTHR33653">
    <property type="entry name" value="RIBONUCLEASE VAPC2"/>
    <property type="match status" value="1"/>
</dbReference>
<evidence type="ECO:0000256" key="6">
    <source>
        <dbReference type="ARBA" id="ARBA00022842"/>
    </source>
</evidence>
<keyword evidence="2 8" id="KW-1277">Toxin-antitoxin system</keyword>
<dbReference type="AlphaFoldDB" id="A0A1I4K0N3"/>
<comment type="cofactor">
    <cofactor evidence="1 8">
        <name>Mg(2+)</name>
        <dbReference type="ChEBI" id="CHEBI:18420"/>
    </cofactor>
</comment>
<evidence type="ECO:0000313" key="11">
    <source>
        <dbReference type="Proteomes" id="UP000199048"/>
    </source>
</evidence>
<dbReference type="STRING" id="582667.SAMN05192568_100967"/>
<dbReference type="GO" id="GO:0004540">
    <property type="term" value="F:RNA nuclease activity"/>
    <property type="evidence" value="ECO:0007669"/>
    <property type="project" value="InterPro"/>
</dbReference>
<dbReference type="GO" id="GO:0090729">
    <property type="term" value="F:toxin activity"/>
    <property type="evidence" value="ECO:0007669"/>
    <property type="project" value="UniProtKB-KW"/>
</dbReference>
<keyword evidence="3 8" id="KW-0540">Nuclease</keyword>
<dbReference type="SUPFAM" id="SSF88723">
    <property type="entry name" value="PIN domain-like"/>
    <property type="match status" value="1"/>
</dbReference>
<dbReference type="Proteomes" id="UP000199048">
    <property type="component" value="Unassembled WGS sequence"/>
</dbReference>
<protein>
    <recommendedName>
        <fullName evidence="8">Ribonuclease VapC</fullName>
        <shortName evidence="8">RNase VapC</shortName>
        <ecNumber evidence="8">3.1.-.-</ecNumber>
    </recommendedName>
    <alternativeName>
        <fullName evidence="8">Toxin VapC</fullName>
    </alternativeName>
</protein>
<dbReference type="Pfam" id="PF01850">
    <property type="entry name" value="PIN"/>
    <property type="match status" value="1"/>
</dbReference>
<dbReference type="InterPro" id="IPR050556">
    <property type="entry name" value="Type_II_TA_system_RNase"/>
</dbReference>
<dbReference type="InterPro" id="IPR029060">
    <property type="entry name" value="PIN-like_dom_sf"/>
</dbReference>
<keyword evidence="6 8" id="KW-0460">Magnesium</keyword>
<evidence type="ECO:0000256" key="2">
    <source>
        <dbReference type="ARBA" id="ARBA00022649"/>
    </source>
</evidence>